<name>A0A1E5Q669_9PROT</name>
<keyword evidence="7" id="KW-0963">Cytoplasm</keyword>
<comment type="pathway">
    <text evidence="7">Carbohydrate biosynthesis; gluconeogenesis.</text>
</comment>
<keyword evidence="5 7" id="KW-0413">Isomerase</keyword>
<comment type="caution">
    <text evidence="9">The sequence shown here is derived from an EMBL/GenBank/DDBJ whole genome shotgun (WGS) entry which is preliminary data.</text>
</comment>
<dbReference type="STRING" id="28181.BEN30_12535"/>
<dbReference type="InterPro" id="IPR018189">
    <property type="entry name" value="Phosphoglucose_isomerase_CS"/>
</dbReference>
<dbReference type="PROSITE" id="PS51463">
    <property type="entry name" value="P_GLUCOSE_ISOMERASE_3"/>
    <property type="match status" value="1"/>
</dbReference>
<dbReference type="GO" id="GO:0006096">
    <property type="term" value="P:glycolytic process"/>
    <property type="evidence" value="ECO:0007669"/>
    <property type="project" value="UniProtKB-UniRule"/>
</dbReference>
<comment type="pathway">
    <text evidence="1 7 8">Carbohydrate degradation; glycolysis; D-glyceraldehyde 3-phosphate and glycerone phosphate from D-glucose: step 2/4.</text>
</comment>
<evidence type="ECO:0000256" key="7">
    <source>
        <dbReference type="HAMAP-Rule" id="MF_00473"/>
    </source>
</evidence>
<dbReference type="Gene3D" id="3.40.50.10490">
    <property type="entry name" value="Glucose-6-phosphate isomerase like protein, domain 1"/>
    <property type="match status" value="2"/>
</dbReference>
<evidence type="ECO:0000256" key="4">
    <source>
        <dbReference type="ARBA" id="ARBA00023152"/>
    </source>
</evidence>
<dbReference type="InterPro" id="IPR035476">
    <property type="entry name" value="SIS_PGI_1"/>
</dbReference>
<keyword evidence="3 7" id="KW-0312">Gluconeogenesis</keyword>
<keyword evidence="10" id="KW-1185">Reference proteome</keyword>
<accession>A0A1E5Q669</accession>
<dbReference type="UniPathway" id="UPA00109">
    <property type="reaction ID" value="UER00181"/>
</dbReference>
<dbReference type="GO" id="GO:0051156">
    <property type="term" value="P:glucose 6-phosphate metabolic process"/>
    <property type="evidence" value="ECO:0007669"/>
    <property type="project" value="TreeGrafter"/>
</dbReference>
<evidence type="ECO:0000313" key="9">
    <source>
        <dbReference type="EMBL" id="OEJ66214.1"/>
    </source>
</evidence>
<dbReference type="EMBL" id="MCGG01000036">
    <property type="protein sequence ID" value="OEJ66214.1"/>
    <property type="molecule type" value="Genomic_DNA"/>
</dbReference>
<dbReference type="PANTHER" id="PTHR11469:SF1">
    <property type="entry name" value="GLUCOSE-6-PHOSPHATE ISOMERASE"/>
    <property type="match status" value="1"/>
</dbReference>
<dbReference type="InterPro" id="IPR001672">
    <property type="entry name" value="G6P_Isomerase"/>
</dbReference>
<dbReference type="AlphaFoldDB" id="A0A1E5Q669"/>
<evidence type="ECO:0000256" key="6">
    <source>
        <dbReference type="ARBA" id="ARBA00029321"/>
    </source>
</evidence>
<reference evidence="10" key="1">
    <citation type="submission" date="2016-07" db="EMBL/GenBank/DDBJ databases">
        <authorList>
            <person name="Florea S."/>
            <person name="Webb J.S."/>
            <person name="Jaromczyk J."/>
            <person name="Schardl C.L."/>
        </authorList>
    </citation>
    <scope>NUCLEOTIDE SEQUENCE [LARGE SCALE GENOMIC DNA]</scope>
    <source>
        <strain evidence="10">MV-1</strain>
    </source>
</reference>
<feature type="active site" evidence="7">
    <location>
        <position position="513"/>
    </location>
</feature>
<proteinExistence type="inferred from homology"/>
<dbReference type="CDD" id="cd05015">
    <property type="entry name" value="SIS_PGI_1"/>
    <property type="match status" value="1"/>
</dbReference>
<dbReference type="GO" id="GO:0004347">
    <property type="term" value="F:glucose-6-phosphate isomerase activity"/>
    <property type="evidence" value="ECO:0007669"/>
    <property type="project" value="UniProtKB-UniRule"/>
</dbReference>
<dbReference type="PROSITE" id="PS00174">
    <property type="entry name" value="P_GLUCOSE_ISOMERASE_2"/>
    <property type="match status" value="1"/>
</dbReference>
<dbReference type="Proteomes" id="UP000095347">
    <property type="component" value="Unassembled WGS sequence"/>
</dbReference>
<evidence type="ECO:0000256" key="5">
    <source>
        <dbReference type="ARBA" id="ARBA00023235"/>
    </source>
</evidence>
<dbReference type="InterPro" id="IPR046348">
    <property type="entry name" value="SIS_dom_sf"/>
</dbReference>
<dbReference type="SUPFAM" id="SSF53697">
    <property type="entry name" value="SIS domain"/>
    <property type="match status" value="1"/>
</dbReference>
<dbReference type="Gene3D" id="1.10.1390.10">
    <property type="match status" value="1"/>
</dbReference>
<evidence type="ECO:0000256" key="3">
    <source>
        <dbReference type="ARBA" id="ARBA00022432"/>
    </source>
</evidence>
<dbReference type="EC" id="5.3.1.9" evidence="7"/>
<dbReference type="HAMAP" id="MF_00473">
    <property type="entry name" value="G6P_isomerase"/>
    <property type="match status" value="1"/>
</dbReference>
<organism evidence="9 10">
    <name type="scientific">Magnetovibrio blakemorei</name>
    <dbReference type="NCBI Taxonomy" id="28181"/>
    <lineage>
        <taxon>Bacteria</taxon>
        <taxon>Pseudomonadati</taxon>
        <taxon>Pseudomonadota</taxon>
        <taxon>Alphaproteobacteria</taxon>
        <taxon>Rhodospirillales</taxon>
        <taxon>Magnetovibrionaceae</taxon>
        <taxon>Magnetovibrio</taxon>
    </lineage>
</organism>
<evidence type="ECO:0000256" key="2">
    <source>
        <dbReference type="ARBA" id="ARBA00006604"/>
    </source>
</evidence>
<comment type="subcellular location">
    <subcellularLocation>
        <location evidence="7">Cytoplasm</location>
    </subcellularLocation>
</comment>
<protein>
    <recommendedName>
        <fullName evidence="7">Glucose-6-phosphate isomerase</fullName>
        <shortName evidence="7">GPI</shortName>
        <ecNumber evidence="7">5.3.1.9</ecNumber>
    </recommendedName>
    <alternativeName>
        <fullName evidence="7">Phosphoglucose isomerase</fullName>
        <shortName evidence="7">PGI</shortName>
    </alternativeName>
    <alternativeName>
        <fullName evidence="7">Phosphohexose isomerase</fullName>
        <shortName evidence="7">PHI</shortName>
    </alternativeName>
</protein>
<dbReference type="FunFam" id="1.10.1390.10:FF:000001">
    <property type="entry name" value="Glucose-6-phosphate isomerase"/>
    <property type="match status" value="1"/>
</dbReference>
<comment type="catalytic activity">
    <reaction evidence="6 7 8">
        <text>alpha-D-glucose 6-phosphate = beta-D-fructose 6-phosphate</text>
        <dbReference type="Rhea" id="RHEA:11816"/>
        <dbReference type="ChEBI" id="CHEBI:57634"/>
        <dbReference type="ChEBI" id="CHEBI:58225"/>
        <dbReference type="EC" id="5.3.1.9"/>
    </reaction>
</comment>
<dbReference type="CDD" id="cd05016">
    <property type="entry name" value="SIS_PGI_2"/>
    <property type="match status" value="1"/>
</dbReference>
<dbReference type="NCBIfam" id="NF001211">
    <property type="entry name" value="PRK00179.1"/>
    <property type="match status" value="1"/>
</dbReference>
<evidence type="ECO:0000313" key="10">
    <source>
        <dbReference type="Proteomes" id="UP000095347"/>
    </source>
</evidence>
<dbReference type="FunFam" id="3.40.50.10490:FF:000004">
    <property type="entry name" value="Glucose-6-phosphate isomerase"/>
    <property type="match status" value="1"/>
</dbReference>
<keyword evidence="4 7" id="KW-0324">Glycolysis</keyword>
<dbReference type="GO" id="GO:0006094">
    <property type="term" value="P:gluconeogenesis"/>
    <property type="evidence" value="ECO:0007669"/>
    <property type="project" value="UniProtKB-UniRule"/>
</dbReference>
<dbReference type="InterPro" id="IPR023096">
    <property type="entry name" value="G6P_Isomerase_C"/>
</dbReference>
<dbReference type="PRINTS" id="PR00662">
    <property type="entry name" value="G6PISOMERASE"/>
</dbReference>
<evidence type="ECO:0000256" key="8">
    <source>
        <dbReference type="RuleBase" id="RU000612"/>
    </source>
</evidence>
<feature type="active site" description="Proton donor" evidence="7">
    <location>
        <position position="354"/>
    </location>
</feature>
<sequence length="551" mass="61364">MTALMQSSAWNVLQTHQKEIAALHMRDLFAQEPDRFESFSLRCGEIFLDYSKNRITAQTLPLLFDLARAADVEGWRERMFTGEKINTSENRAVLHVALRNMSNQPIMVDGVDVMPQVQDVLERVGAFSHNVRNGTWRGFNGQRITDIVNIGIGGSNLGPMMVCEALSPYVSPDLKMHFVSNIDGTHIDETLAKLSPETALFIISSKTFTTQETMTNAAAVRDWFLAAPQTTEAAIAHHFVAVSTNVEAAIEFGITADNVFESWDWVGGRYSLWSATGLPIALAVGMDRFTELLAGAHEMDQHYRTAPLEQNMPVILAMLGVWYINFFAAESQAILPYDHHLEHFITYLQQTDMESNGKSVARDGAKVGHLTGPIIWGMPGSDGQHAFFQHLHQGTSLVPMDFLAPINLFKPTDHHHRILLANFFAQTEALMKGKTEQEARADLTAEGLRGERLESLLPYKIFAGNKPSNTILFDQLDPKNLGALIALYEHKIFVQSNIWNVNCFDQWGVELGKKLAGNILPELADDIPARGHDCSTTGLIAHYKARRHAGD</sequence>
<dbReference type="UniPathway" id="UPA00138"/>
<dbReference type="PANTHER" id="PTHR11469">
    <property type="entry name" value="GLUCOSE-6-PHOSPHATE ISOMERASE"/>
    <property type="match status" value="1"/>
</dbReference>
<feature type="active site" evidence="7">
    <location>
        <position position="385"/>
    </location>
</feature>
<evidence type="ECO:0000256" key="1">
    <source>
        <dbReference type="ARBA" id="ARBA00004926"/>
    </source>
</evidence>
<dbReference type="GO" id="GO:0048029">
    <property type="term" value="F:monosaccharide binding"/>
    <property type="evidence" value="ECO:0007669"/>
    <property type="project" value="TreeGrafter"/>
</dbReference>
<dbReference type="RefSeq" id="WP_069958419.1">
    <property type="nucleotide sequence ID" value="NZ_MCGG01000036.1"/>
</dbReference>
<dbReference type="GO" id="GO:0097367">
    <property type="term" value="F:carbohydrate derivative binding"/>
    <property type="evidence" value="ECO:0007669"/>
    <property type="project" value="InterPro"/>
</dbReference>
<dbReference type="OrthoDB" id="140919at2"/>
<dbReference type="GO" id="GO:0005829">
    <property type="term" value="C:cytosol"/>
    <property type="evidence" value="ECO:0007669"/>
    <property type="project" value="TreeGrafter"/>
</dbReference>
<dbReference type="Pfam" id="PF00342">
    <property type="entry name" value="PGI"/>
    <property type="match status" value="1"/>
</dbReference>
<comment type="function">
    <text evidence="7">Catalyzes the reversible isomerization of glucose-6-phosphate to fructose-6-phosphate.</text>
</comment>
<gene>
    <name evidence="7" type="primary">pgi</name>
    <name evidence="9" type="ORF">BEN30_12535</name>
</gene>
<comment type="similarity">
    <text evidence="2 7 8">Belongs to the GPI family.</text>
</comment>
<dbReference type="InterPro" id="IPR035482">
    <property type="entry name" value="SIS_PGI_2"/>
</dbReference>